<dbReference type="InterPro" id="IPR021523">
    <property type="entry name" value="DUF3187"/>
</dbReference>
<dbReference type="Proteomes" id="UP001528920">
    <property type="component" value="Unassembled WGS sequence"/>
</dbReference>
<gene>
    <name evidence="1" type="ORF">L3049_18050</name>
</gene>
<organism evidence="1 2">
    <name type="scientific">Paralabilibaculum antarcticum</name>
    <dbReference type="NCBI Taxonomy" id="2912572"/>
    <lineage>
        <taxon>Bacteria</taxon>
        <taxon>Pseudomonadati</taxon>
        <taxon>Bacteroidota</taxon>
        <taxon>Bacteroidia</taxon>
        <taxon>Marinilabiliales</taxon>
        <taxon>Marinifilaceae</taxon>
        <taxon>Paralabilibaculum</taxon>
    </lineage>
</organism>
<sequence length="331" mass="37416">MRALQLLFYFLFLIPINSLLAQKAVRPFQTHNQSPVVHFFGLPTNPGGIVLEKGEFYIGNYFNIANNATSAKKKGEAIYLDGEMYRNELQFSYGFLSKLELGISIPMVRHSTGVMDSFISDWHETFNLPEKSRRIMPTYNLNYFFLENESFVFNMNESKLSVGDISVSLCTPIFGGKNHKLALRSFLKLATGKKETLVGSGTNDFGVQLTGTIKPIIERGQFAWFYSLGYLRVGTGAVLDYKISRNVSFGSIGFSHNLNNKWFLKSQFDFHTSFYKDSETKQLGYASGQLVLGLDYLLTEKLVLTGAFIEDIIVNTAPDFTLQFGVSYHFK</sequence>
<dbReference type="Pfam" id="PF11383">
    <property type="entry name" value="DUF3187"/>
    <property type="match status" value="1"/>
</dbReference>
<comment type="caution">
    <text evidence="1">The sequence shown here is derived from an EMBL/GenBank/DDBJ whole genome shotgun (WGS) entry which is preliminary data.</text>
</comment>
<dbReference type="EMBL" id="JAKJSC010000006">
    <property type="protein sequence ID" value="MDE5419898.1"/>
    <property type="molecule type" value="Genomic_DNA"/>
</dbReference>
<accession>A0ABT5VWV3</accession>
<evidence type="ECO:0000313" key="1">
    <source>
        <dbReference type="EMBL" id="MDE5419898.1"/>
    </source>
</evidence>
<proteinExistence type="predicted"/>
<keyword evidence="2" id="KW-1185">Reference proteome</keyword>
<name>A0ABT5VWV3_9BACT</name>
<evidence type="ECO:0000313" key="2">
    <source>
        <dbReference type="Proteomes" id="UP001528920"/>
    </source>
</evidence>
<protein>
    <submittedName>
        <fullName evidence="1">DUF3187 family protein</fullName>
    </submittedName>
</protein>
<dbReference type="RefSeq" id="WP_275111228.1">
    <property type="nucleotide sequence ID" value="NZ_JAKJSC010000006.1"/>
</dbReference>
<reference evidence="1 2" key="1">
    <citation type="submission" date="2022-01" db="EMBL/GenBank/DDBJ databases">
        <title>Labilibaculum sp. nov, a marine bacterium isolated from Antarctica.</title>
        <authorList>
            <person name="Dai W."/>
        </authorList>
    </citation>
    <scope>NUCLEOTIDE SEQUENCE [LARGE SCALE GENOMIC DNA]</scope>
    <source>
        <strain evidence="1 2">DW002</strain>
    </source>
</reference>